<reference evidence="1" key="1">
    <citation type="submission" date="2018-05" db="EMBL/GenBank/DDBJ databases">
        <authorList>
            <person name="Lanie J.A."/>
            <person name="Ng W.-L."/>
            <person name="Kazmierczak K.M."/>
            <person name="Andrzejewski T.M."/>
            <person name="Davidsen T.M."/>
            <person name="Wayne K.J."/>
            <person name="Tettelin H."/>
            <person name="Glass J.I."/>
            <person name="Rusch D."/>
            <person name="Podicherti R."/>
            <person name="Tsui H.-C.T."/>
            <person name="Winkler M.E."/>
        </authorList>
    </citation>
    <scope>NUCLEOTIDE SEQUENCE</scope>
</reference>
<organism evidence="1">
    <name type="scientific">marine metagenome</name>
    <dbReference type="NCBI Taxonomy" id="408172"/>
    <lineage>
        <taxon>unclassified sequences</taxon>
        <taxon>metagenomes</taxon>
        <taxon>ecological metagenomes</taxon>
    </lineage>
</organism>
<name>A0A381XI19_9ZZZZ</name>
<gene>
    <name evidence="1" type="ORF">METZ01_LOCUS117250</name>
</gene>
<protein>
    <submittedName>
        <fullName evidence="1">Uncharacterized protein</fullName>
    </submittedName>
</protein>
<dbReference type="EMBL" id="UINC01015259">
    <property type="protein sequence ID" value="SVA64396.1"/>
    <property type="molecule type" value="Genomic_DNA"/>
</dbReference>
<dbReference type="AlphaFoldDB" id="A0A381XI19"/>
<proteinExistence type="predicted"/>
<accession>A0A381XI19</accession>
<sequence length="103" mass="11922">MDYEEHSTWKEHVDSCELGGCQYTAHAITRAFPEAVGVFGEIVTDEGRDPDGGYMTHHWVEIGGYPYDFAKGTLGDYVNWHDKYDVEVGNDDWRYHPIHKRQD</sequence>
<evidence type="ECO:0000313" key="1">
    <source>
        <dbReference type="EMBL" id="SVA64396.1"/>
    </source>
</evidence>